<evidence type="ECO:0000313" key="1">
    <source>
        <dbReference type="EMBL" id="OGY18260.1"/>
    </source>
</evidence>
<dbReference type="PANTHER" id="PTHR12993">
    <property type="entry name" value="N-ACETYLGLUCOSAMINYL-PHOSPHATIDYLINOSITOL DE-N-ACETYLASE-RELATED"/>
    <property type="match status" value="1"/>
</dbReference>
<dbReference type="SUPFAM" id="SSF102588">
    <property type="entry name" value="LmbE-like"/>
    <property type="match status" value="1"/>
</dbReference>
<protein>
    <recommendedName>
        <fullName evidence="3">PIG-L family deacetylase</fullName>
    </recommendedName>
</protein>
<dbReference type="AlphaFoldDB" id="A0A1G1VSB1"/>
<dbReference type="Pfam" id="PF02585">
    <property type="entry name" value="PIG-L"/>
    <property type="match status" value="1"/>
</dbReference>
<dbReference type="EMBL" id="MHCJ01000003">
    <property type="protein sequence ID" value="OGY18260.1"/>
    <property type="molecule type" value="Genomic_DNA"/>
</dbReference>
<comment type="caution">
    <text evidence="1">The sequence shown here is derived from an EMBL/GenBank/DDBJ whole genome shotgun (WGS) entry which is preliminary data.</text>
</comment>
<organism evidence="1 2">
    <name type="scientific">Candidatus Chisholmbacteria bacterium RIFCSPHIGHO2_01_FULL_52_32</name>
    <dbReference type="NCBI Taxonomy" id="1797591"/>
    <lineage>
        <taxon>Bacteria</taxon>
        <taxon>Candidatus Chisholmiibacteriota</taxon>
    </lineage>
</organism>
<dbReference type="PANTHER" id="PTHR12993:SF11">
    <property type="entry name" value="N-ACETYLGLUCOSAMINYL-PHOSPHATIDYLINOSITOL DE-N-ACETYLASE"/>
    <property type="match status" value="1"/>
</dbReference>
<accession>A0A1G1VSB1</accession>
<evidence type="ECO:0000313" key="2">
    <source>
        <dbReference type="Proteomes" id="UP000179233"/>
    </source>
</evidence>
<gene>
    <name evidence="1" type="ORF">A2786_01940</name>
</gene>
<evidence type="ECO:0008006" key="3">
    <source>
        <dbReference type="Google" id="ProtNLM"/>
    </source>
</evidence>
<name>A0A1G1VSB1_9BACT</name>
<dbReference type="GO" id="GO:0016811">
    <property type="term" value="F:hydrolase activity, acting on carbon-nitrogen (but not peptide) bonds, in linear amides"/>
    <property type="evidence" value="ECO:0007669"/>
    <property type="project" value="TreeGrafter"/>
</dbReference>
<sequence>MNKIDIGRVKGKKILAIGAHPDDVDFSCGGTLLLLSKQNRIVLACVTSGQMGTHDEDSDKTDLMTVREREQREAGARYKASQVLFLQFPDFFVSEQPKRLRKRLIKLLVRVRPDIVITHDPWSEYFPYHPDHRVVGFAVYDALLASTLPLYLQKKSVAGVALSPRPELWLMHPHEPSHAVDITSVYPKKIAAIKLHKSQFDGVFVWEKVEKRLVKIFSGVGKEIGARQAEAFRIISPEGDAVFSTERKSKRA</sequence>
<proteinExistence type="predicted"/>
<reference evidence="1 2" key="1">
    <citation type="journal article" date="2016" name="Nat. Commun.">
        <title>Thousands of microbial genomes shed light on interconnected biogeochemical processes in an aquifer system.</title>
        <authorList>
            <person name="Anantharaman K."/>
            <person name="Brown C.T."/>
            <person name="Hug L.A."/>
            <person name="Sharon I."/>
            <person name="Castelle C.J."/>
            <person name="Probst A.J."/>
            <person name="Thomas B.C."/>
            <person name="Singh A."/>
            <person name="Wilkins M.J."/>
            <person name="Karaoz U."/>
            <person name="Brodie E.L."/>
            <person name="Williams K.H."/>
            <person name="Hubbard S.S."/>
            <person name="Banfield J.F."/>
        </authorList>
    </citation>
    <scope>NUCLEOTIDE SEQUENCE [LARGE SCALE GENOMIC DNA]</scope>
</reference>
<dbReference type="Gene3D" id="3.40.50.10320">
    <property type="entry name" value="LmbE-like"/>
    <property type="match status" value="1"/>
</dbReference>
<dbReference type="InterPro" id="IPR024078">
    <property type="entry name" value="LmbE-like_dom_sf"/>
</dbReference>
<dbReference type="InterPro" id="IPR003737">
    <property type="entry name" value="GlcNAc_PI_deacetylase-related"/>
</dbReference>
<dbReference type="Proteomes" id="UP000179233">
    <property type="component" value="Unassembled WGS sequence"/>
</dbReference>